<dbReference type="InterPro" id="IPR050416">
    <property type="entry name" value="FAD-linked_Oxidoreductase"/>
</dbReference>
<dbReference type="PANTHER" id="PTHR42973">
    <property type="entry name" value="BINDING OXIDOREDUCTASE, PUTATIVE (AFU_ORTHOLOGUE AFUA_1G17690)-RELATED"/>
    <property type="match status" value="1"/>
</dbReference>
<evidence type="ECO:0000256" key="5">
    <source>
        <dbReference type="ARBA" id="ARBA00023002"/>
    </source>
</evidence>
<dbReference type="Gene3D" id="3.30.465.10">
    <property type="match status" value="1"/>
</dbReference>
<evidence type="ECO:0000256" key="1">
    <source>
        <dbReference type="ARBA" id="ARBA00001974"/>
    </source>
</evidence>
<dbReference type="InterPro" id="IPR036318">
    <property type="entry name" value="FAD-bd_PCMH-like_sf"/>
</dbReference>
<dbReference type="InterPro" id="IPR016166">
    <property type="entry name" value="FAD-bd_PCMH"/>
</dbReference>
<dbReference type="InterPro" id="IPR012951">
    <property type="entry name" value="BBE"/>
</dbReference>
<dbReference type="PANTHER" id="PTHR42973:SF39">
    <property type="entry name" value="FAD-BINDING PCMH-TYPE DOMAIN-CONTAINING PROTEIN"/>
    <property type="match status" value="1"/>
</dbReference>
<reference evidence="7" key="1">
    <citation type="submission" date="2022-10" db="EMBL/GenBank/DDBJ databases">
        <title>The complete genomes of actinobacterial strains from the NBC collection.</title>
        <authorList>
            <person name="Joergensen T.S."/>
            <person name="Alvarez Arevalo M."/>
            <person name="Sterndorff E.B."/>
            <person name="Faurdal D."/>
            <person name="Vuksanovic O."/>
            <person name="Mourched A.-S."/>
            <person name="Charusanti P."/>
            <person name="Shaw S."/>
            <person name="Blin K."/>
            <person name="Weber T."/>
        </authorList>
    </citation>
    <scope>NUCLEOTIDE SEQUENCE [LARGE SCALE GENOMIC DNA]</scope>
    <source>
        <strain evidence="7">NBC 01686</strain>
    </source>
</reference>
<sequence length="482" mass="53104">MSPDDFRYPSLNKSHNGRFTPRPDAIIAVYSPGQAVRAVEDAVRAGKRIAVRSGGHCYEDFVTSADVRIVLDVSQLDQVSFDPEHQAFSVEAGATLGKVYKDLYYGWGVTIPGGSCPSVGVGGHIAGGGYGNLSRRHGMVVDHLYGVEVVVVDRAGKARRVVATRRSDDPHRDLWWAHTGGGGGNFGVVLRYLLRSPQARGRQPGDLLPRPPATAPGLVATWQWAQTDERAFITLVRNHGGWHERHPHTELFSSLALTHRATGTFQLLVGVNGEQPDAGRLMEDYLGQVTAGVGAPPETTRSDQPWLTATLGADTYAGGTPFKSKAAFLRRRWTDRQIGVVHQYLTDGDTRWGTSVHVTSFGGEINAVAPDATAFPHRDALFSVTYGHYWTDPENHAETEWIRRFYQEVHAETGGVPVPGDANGGCYVNYPDADLADPKWNTSGVPWHTLYYRDNYPRLQRIKARWDPRDVFRHALSVRPPA</sequence>
<keyword evidence="5" id="KW-0560">Oxidoreductase</keyword>
<protein>
    <submittedName>
        <fullName evidence="7">FAD-binding oxidoreductase</fullName>
    </submittedName>
</protein>
<keyword evidence="4" id="KW-0274">FAD</keyword>
<dbReference type="EMBL" id="CP109207">
    <property type="protein sequence ID" value="WUU52218.1"/>
    <property type="molecule type" value="Genomic_DNA"/>
</dbReference>
<evidence type="ECO:0000313" key="7">
    <source>
        <dbReference type="EMBL" id="WUU52218.1"/>
    </source>
</evidence>
<dbReference type="InterPro" id="IPR006094">
    <property type="entry name" value="Oxid_FAD_bind_N"/>
</dbReference>
<evidence type="ECO:0000256" key="4">
    <source>
        <dbReference type="ARBA" id="ARBA00022827"/>
    </source>
</evidence>
<proteinExistence type="inferred from homology"/>
<dbReference type="Gene3D" id="3.40.462.20">
    <property type="match status" value="1"/>
</dbReference>
<comment type="cofactor">
    <cofactor evidence="1">
        <name>FAD</name>
        <dbReference type="ChEBI" id="CHEBI:57692"/>
    </cofactor>
</comment>
<name>A0ABZ1Y172_9ACTN</name>
<evidence type="ECO:0000256" key="3">
    <source>
        <dbReference type="ARBA" id="ARBA00022630"/>
    </source>
</evidence>
<dbReference type="PROSITE" id="PS51387">
    <property type="entry name" value="FAD_PCMH"/>
    <property type="match status" value="1"/>
</dbReference>
<evidence type="ECO:0000259" key="6">
    <source>
        <dbReference type="PROSITE" id="PS51387"/>
    </source>
</evidence>
<gene>
    <name evidence="7" type="ORF">OIE82_03300</name>
</gene>
<feature type="domain" description="FAD-binding PCMH-type" evidence="6">
    <location>
        <begin position="19"/>
        <end position="199"/>
    </location>
</feature>
<dbReference type="InterPro" id="IPR016169">
    <property type="entry name" value="FAD-bd_PCMH_sub2"/>
</dbReference>
<organism evidence="7">
    <name type="scientific">Streptomyces althioticus</name>
    <dbReference type="NCBI Taxonomy" id="83380"/>
    <lineage>
        <taxon>Bacteria</taxon>
        <taxon>Bacillati</taxon>
        <taxon>Actinomycetota</taxon>
        <taxon>Actinomycetes</taxon>
        <taxon>Kitasatosporales</taxon>
        <taxon>Streptomycetaceae</taxon>
        <taxon>Streptomyces</taxon>
        <taxon>Streptomyces althioticus group</taxon>
    </lineage>
</organism>
<dbReference type="Pfam" id="PF08031">
    <property type="entry name" value="BBE"/>
    <property type="match status" value="1"/>
</dbReference>
<dbReference type="SUPFAM" id="SSF56176">
    <property type="entry name" value="FAD-binding/transporter-associated domain-like"/>
    <property type="match status" value="1"/>
</dbReference>
<comment type="similarity">
    <text evidence="2">Belongs to the oxygen-dependent FAD-linked oxidoreductase family.</text>
</comment>
<evidence type="ECO:0000256" key="2">
    <source>
        <dbReference type="ARBA" id="ARBA00005466"/>
    </source>
</evidence>
<keyword evidence="3" id="KW-0285">Flavoprotein</keyword>
<accession>A0ABZ1Y172</accession>
<dbReference type="RefSeq" id="WP_370406020.1">
    <property type="nucleotide sequence ID" value="NZ_CP109207.1"/>
</dbReference>
<dbReference type="Pfam" id="PF01565">
    <property type="entry name" value="FAD_binding_4"/>
    <property type="match status" value="1"/>
</dbReference>